<dbReference type="RefSeq" id="WP_095376762.1">
    <property type="nucleotide sequence ID" value="NZ_DAMCVH010000050.1"/>
</dbReference>
<accession>A0A269Z5P9</accession>
<feature type="region of interest" description="Disordered" evidence="1">
    <location>
        <begin position="38"/>
        <end position="64"/>
    </location>
</feature>
<dbReference type="Proteomes" id="UP000216867">
    <property type="component" value="Unassembled WGS sequence"/>
</dbReference>
<proteinExistence type="predicted"/>
<dbReference type="AlphaFoldDB" id="A0A269Z5P9"/>
<protein>
    <submittedName>
        <fullName evidence="3">Uncharacterized protein</fullName>
    </submittedName>
</protein>
<keyword evidence="2" id="KW-0472">Membrane</keyword>
<organism evidence="3 4">
    <name type="scientific">Brevibacterium casei</name>
    <dbReference type="NCBI Taxonomy" id="33889"/>
    <lineage>
        <taxon>Bacteria</taxon>
        <taxon>Bacillati</taxon>
        <taxon>Actinomycetota</taxon>
        <taxon>Actinomycetes</taxon>
        <taxon>Micrococcales</taxon>
        <taxon>Brevibacteriaceae</taxon>
        <taxon>Brevibacterium</taxon>
    </lineage>
</organism>
<evidence type="ECO:0000313" key="4">
    <source>
        <dbReference type="Proteomes" id="UP000216867"/>
    </source>
</evidence>
<reference evidence="3 4" key="1">
    <citation type="submission" date="2017-04" db="EMBL/GenBank/DDBJ databases">
        <title>Kefir bacterial isolates.</title>
        <authorList>
            <person name="Kim Y."/>
            <person name="Blasche S."/>
            <person name="Patil K.R."/>
        </authorList>
    </citation>
    <scope>NUCLEOTIDE SEQUENCE [LARGE SCALE GENOMIC DNA]</scope>
    <source>
        <strain evidence="3 4">OG2</strain>
    </source>
</reference>
<dbReference type="EMBL" id="NCWY01000019">
    <property type="protein sequence ID" value="PAK93095.1"/>
    <property type="molecule type" value="Genomic_DNA"/>
</dbReference>
<evidence type="ECO:0000313" key="3">
    <source>
        <dbReference type="EMBL" id="PAK93095.1"/>
    </source>
</evidence>
<sequence length="64" mass="7511">MGTFFGLLIVWAISLVILILVIAQGVRVGMRWSRRDERRERETAGQPYRPGESIFNYKPQQKFK</sequence>
<evidence type="ECO:0000256" key="1">
    <source>
        <dbReference type="SAM" id="MobiDB-lite"/>
    </source>
</evidence>
<keyword evidence="2" id="KW-0812">Transmembrane</keyword>
<evidence type="ECO:0000256" key="2">
    <source>
        <dbReference type="SAM" id="Phobius"/>
    </source>
</evidence>
<name>A0A269Z5P9_9MICO</name>
<feature type="transmembrane region" description="Helical" evidence="2">
    <location>
        <begin position="6"/>
        <end position="29"/>
    </location>
</feature>
<comment type="caution">
    <text evidence="3">The sequence shown here is derived from an EMBL/GenBank/DDBJ whole genome shotgun (WGS) entry which is preliminary data.</text>
</comment>
<gene>
    <name evidence="3" type="ORF">B8X04_15770</name>
</gene>
<keyword evidence="2" id="KW-1133">Transmembrane helix</keyword>